<keyword evidence="2" id="KW-1185">Reference proteome</keyword>
<dbReference type="Proteomes" id="UP000008065">
    <property type="component" value="Unassembled WGS sequence"/>
</dbReference>
<reference evidence="2" key="1">
    <citation type="journal article" date="2011" name="Genetics">
        <title>Massive changes in genome architecture accompany the transition to self-fertility in the filamentous fungus Neurospora tetrasperma.</title>
        <authorList>
            <person name="Ellison C.E."/>
            <person name="Stajich J.E."/>
            <person name="Jacobson D.J."/>
            <person name="Natvig D.O."/>
            <person name="Lapidus A."/>
            <person name="Foster B."/>
            <person name="Aerts A."/>
            <person name="Riley R."/>
            <person name="Lindquist E.A."/>
            <person name="Grigoriev I.V."/>
            <person name="Taylor J.W."/>
        </authorList>
    </citation>
    <scope>NUCLEOTIDE SEQUENCE [LARGE SCALE GENOMIC DNA]</scope>
    <source>
        <strain evidence="2">FGSC 2508 / P0657</strain>
    </source>
</reference>
<dbReference type="EMBL" id="GL891304">
    <property type="protein sequence ID" value="EGO58381.1"/>
    <property type="molecule type" value="Genomic_DNA"/>
</dbReference>
<dbReference type="OrthoDB" id="10507865at2759"/>
<dbReference type="HOGENOM" id="CLU_2114723_0_0_1"/>
<evidence type="ECO:0000313" key="1">
    <source>
        <dbReference type="EMBL" id="EGO58381.1"/>
    </source>
</evidence>
<dbReference type="AlphaFoldDB" id="F8MLA8"/>
<dbReference type="KEGG" id="nte:NEUTE1DRAFT27976"/>
<organism evidence="1 2">
    <name type="scientific">Neurospora tetrasperma (strain FGSC 2508 / ATCC MYA-4615 / P0657)</name>
    <dbReference type="NCBI Taxonomy" id="510951"/>
    <lineage>
        <taxon>Eukaryota</taxon>
        <taxon>Fungi</taxon>
        <taxon>Dikarya</taxon>
        <taxon>Ascomycota</taxon>
        <taxon>Pezizomycotina</taxon>
        <taxon>Sordariomycetes</taxon>
        <taxon>Sordariomycetidae</taxon>
        <taxon>Sordariales</taxon>
        <taxon>Sordariaceae</taxon>
        <taxon>Neurospora</taxon>
    </lineage>
</organism>
<sequence>MSIVEAPLAVLAKRPLRAEHAIRARSESVEPISLHGLTLSRAWAALSGPSLLDGAQMAHGARRNRSRKGAGRINGKNWGIKGRRHHGLGGRQGLNNELVLGVVVSHWDRRRGVGLGI</sequence>
<feature type="non-terminal residue" evidence="1">
    <location>
        <position position="117"/>
    </location>
</feature>
<name>F8MLA8_NEUT8</name>
<accession>F8MLA8</accession>
<gene>
    <name evidence="1" type="ORF">NEUTE1DRAFT_27976</name>
</gene>
<proteinExistence type="predicted"/>
<dbReference type="VEuPathDB" id="FungiDB:NEUTE1DRAFT_27976"/>
<evidence type="ECO:0000313" key="2">
    <source>
        <dbReference type="Proteomes" id="UP000008065"/>
    </source>
</evidence>
<dbReference type="RefSeq" id="XP_009850220.1">
    <property type="nucleotide sequence ID" value="XM_009851918.1"/>
</dbReference>
<protein>
    <submittedName>
        <fullName evidence="1">Uncharacterized protein</fullName>
    </submittedName>
</protein>
<dbReference type="GeneID" id="20827403"/>